<dbReference type="GO" id="GO:0008184">
    <property type="term" value="F:glycogen phosphorylase activity"/>
    <property type="evidence" value="ECO:0007669"/>
    <property type="project" value="InterPro"/>
</dbReference>
<dbReference type="HOGENOM" id="CLU_010198_1_1_0"/>
<dbReference type="Proteomes" id="UP000002572">
    <property type="component" value="Chromosome"/>
</dbReference>
<reference evidence="12 13" key="1">
    <citation type="submission" date="2010-12" db="EMBL/GenBank/DDBJ databases">
        <title>Complete sequence of Desulfurispirillum indicum S5.</title>
        <authorList>
            <consortium name="US DOE Joint Genome Institute"/>
            <person name="Lucas S."/>
            <person name="Copeland A."/>
            <person name="Lapidus A."/>
            <person name="Cheng J.-F."/>
            <person name="Goodwin L."/>
            <person name="Pitluck S."/>
            <person name="Chertkov O."/>
            <person name="Held B."/>
            <person name="Detter J.C."/>
            <person name="Han C."/>
            <person name="Tapia R."/>
            <person name="Land M."/>
            <person name="Hauser L."/>
            <person name="Kyrpides N."/>
            <person name="Ivanova N."/>
            <person name="Mikhailova N."/>
            <person name="Haggblom M."/>
            <person name="Rauschenbach I."/>
            <person name="Bini E."/>
            <person name="Woyke T."/>
        </authorList>
    </citation>
    <scope>NUCLEOTIDE SEQUENCE [LARGE SCALE GENOMIC DNA]</scope>
    <source>
        <strain evidence="13">ATCC BAA-1389 / DSM 22839 / S5</strain>
    </source>
</reference>
<dbReference type="eggNOG" id="COG0058">
    <property type="taxonomic scope" value="Bacteria"/>
</dbReference>
<evidence type="ECO:0000256" key="3">
    <source>
        <dbReference type="ARBA" id="ARBA00006047"/>
    </source>
</evidence>
<dbReference type="EC" id="2.4.1.1" evidence="11"/>
<dbReference type="InParanoid" id="E6W621"/>
<evidence type="ECO:0000256" key="9">
    <source>
        <dbReference type="ARBA" id="ARBA00025174"/>
    </source>
</evidence>
<dbReference type="PROSITE" id="PS00102">
    <property type="entry name" value="PHOSPHORYLASE"/>
    <property type="match status" value="1"/>
</dbReference>
<evidence type="ECO:0000313" key="13">
    <source>
        <dbReference type="Proteomes" id="UP000002572"/>
    </source>
</evidence>
<evidence type="ECO:0000256" key="11">
    <source>
        <dbReference type="RuleBase" id="RU000587"/>
    </source>
</evidence>
<dbReference type="SUPFAM" id="SSF53756">
    <property type="entry name" value="UDP-Glycosyltransferase/glycogen phosphorylase"/>
    <property type="match status" value="1"/>
</dbReference>
<name>E6W621_DESIS</name>
<sequence length="838" mass="96160">MPSRPVSTYKPLCQSDDKDSLKNDIQRHVISSLGNDYDPPRPYPYYKALAYAVRDRMVDRWIYTQRRYHESKAKRVYYLSLEFLPGRFLKNNIYNLNMDQCSRQAVAEFGFDLEDLSELEWDAGLGNGGLGRLASCFLDSMAALQIPGHGYGIRYDYGIFFQTLSNGHQIEKCDNWLRNGNPWEFERPENLYEVQFGGHTEAYQDENGKTSFRWVGTDNIMAMACDTLIPGYDNGHVINMRLWAAKSSREFNLEFFNMGNYVGAVEDRIHSETISKVLYPNDSVDQGRELRLRQQYFFVSATFQDILRRHKKHIACWSEFPDHVAVQLNDTHPSIAVAEFMRLLIDQEHLEWNEAWDVCVRTFAYTNHTLLPEALETWPAALLGRVLPRHMEIILEINRHFLAKVRQHFPGRDDLLEKLSIIQEHPERRVRMAHLAIVGSHTVNGVSALHSRLLQERVFPEFVELFPGKIRNVTNGITPRRWLLQANPGLAALISQHIGTGWITHLDEMKKLAPMVDDPAFREAWRKVKKENKQRLLRYVLRKTGINIDESSLFDVQVKRIHEYKRQLLNIIYVISLYNRLRKDPSSVTVPRTVFFGGKAAPSYVAAKLVIKLINSVAEVVNNDQSIDNKLKIIFLSNYCVSQAEKIIPAADLSEQISTAGMEASGTGNMKFALNGALTIGTLDGANVEIMEEVGRDNIFIFGLKAEEVAEKRRSGHNPWDCYHQNPALRETLDMIRDNFFNPEEPGIFQPLLHSLLEGGDHYMLLADYADYAATQEAVDKLYLDQDEWTRRSIINSINMGKFSSDRSIGDYARDIWKVEPLSRADFNGNCPLPGEDA</sequence>
<protein>
    <recommendedName>
        <fullName evidence="11">Alpha-1,4 glucan phosphorylase</fullName>
        <ecNumber evidence="11">2.4.1.1</ecNumber>
    </recommendedName>
</protein>
<keyword evidence="5 11" id="KW-0328">Glycosyltransferase</keyword>
<organism evidence="12 13">
    <name type="scientific">Desulfurispirillum indicum (strain ATCC BAA-1389 / DSM 22839 / S5)</name>
    <dbReference type="NCBI Taxonomy" id="653733"/>
    <lineage>
        <taxon>Bacteria</taxon>
        <taxon>Pseudomonadati</taxon>
        <taxon>Chrysiogenota</taxon>
        <taxon>Chrysiogenia</taxon>
        <taxon>Chrysiogenales</taxon>
        <taxon>Chrysiogenaceae</taxon>
        <taxon>Desulfurispirillum</taxon>
    </lineage>
</organism>
<evidence type="ECO:0000256" key="7">
    <source>
        <dbReference type="ARBA" id="ARBA00022898"/>
    </source>
</evidence>
<dbReference type="GO" id="GO:0030170">
    <property type="term" value="F:pyridoxal phosphate binding"/>
    <property type="evidence" value="ECO:0007669"/>
    <property type="project" value="InterPro"/>
</dbReference>
<dbReference type="InterPro" id="IPR000811">
    <property type="entry name" value="Glyco_trans_35"/>
</dbReference>
<dbReference type="FunFam" id="3.40.50.2000:FF:000005">
    <property type="entry name" value="Alpha-1,4 glucan phosphorylase"/>
    <property type="match status" value="1"/>
</dbReference>
<dbReference type="FunFam" id="3.40.50.2000:FF:000002">
    <property type="entry name" value="Alpha-1,4 glucan phosphorylase"/>
    <property type="match status" value="1"/>
</dbReference>
<dbReference type="GO" id="GO:0005737">
    <property type="term" value="C:cytoplasm"/>
    <property type="evidence" value="ECO:0007669"/>
    <property type="project" value="TreeGrafter"/>
</dbReference>
<evidence type="ECO:0000256" key="1">
    <source>
        <dbReference type="ARBA" id="ARBA00001275"/>
    </source>
</evidence>
<comment type="catalytic activity">
    <reaction evidence="1 11">
        <text>[(1-&gt;4)-alpha-D-glucosyl](n) + phosphate = [(1-&gt;4)-alpha-D-glucosyl](n-1) + alpha-D-glucose 1-phosphate</text>
        <dbReference type="Rhea" id="RHEA:41732"/>
        <dbReference type="Rhea" id="RHEA-COMP:9584"/>
        <dbReference type="Rhea" id="RHEA-COMP:9586"/>
        <dbReference type="ChEBI" id="CHEBI:15444"/>
        <dbReference type="ChEBI" id="CHEBI:43474"/>
        <dbReference type="ChEBI" id="CHEBI:58601"/>
        <dbReference type="EC" id="2.4.1.1"/>
    </reaction>
</comment>
<dbReference type="NCBIfam" id="TIGR02093">
    <property type="entry name" value="P_ylase"/>
    <property type="match status" value="1"/>
</dbReference>
<keyword evidence="8 11" id="KW-0119">Carbohydrate metabolism</keyword>
<dbReference type="InterPro" id="IPR035090">
    <property type="entry name" value="Pyridoxal_P_attach_site"/>
</dbReference>
<gene>
    <name evidence="12" type="ordered locus">Selin_0203</name>
</gene>
<dbReference type="OrthoDB" id="7229284at2"/>
<comment type="cofactor">
    <cofactor evidence="2 11">
        <name>pyridoxal 5'-phosphate</name>
        <dbReference type="ChEBI" id="CHEBI:597326"/>
    </cofactor>
</comment>
<dbReference type="GO" id="GO:0005980">
    <property type="term" value="P:glycogen catabolic process"/>
    <property type="evidence" value="ECO:0007669"/>
    <property type="project" value="TreeGrafter"/>
</dbReference>
<dbReference type="PIRSF" id="PIRSF000460">
    <property type="entry name" value="Pprylas_GlgP"/>
    <property type="match status" value="1"/>
</dbReference>
<dbReference type="PANTHER" id="PTHR11468:SF3">
    <property type="entry name" value="GLYCOGEN PHOSPHORYLASE, LIVER FORM"/>
    <property type="match status" value="1"/>
</dbReference>
<dbReference type="InterPro" id="IPR011833">
    <property type="entry name" value="Glycg_phsphrylas"/>
</dbReference>
<dbReference type="RefSeq" id="WP_013504849.1">
    <property type="nucleotide sequence ID" value="NC_014836.1"/>
</dbReference>
<comment type="function">
    <text evidence="11">Allosteric enzyme that catalyzes the rate-limiting step in glycogen catabolism, the phosphorolytic cleavage of glycogen to produce glucose-1-phosphate, and plays a central role in maintaining cellular and organismal glucose homeostasis.</text>
</comment>
<dbReference type="Gene3D" id="3.40.50.2000">
    <property type="entry name" value="Glycogen Phosphorylase B"/>
    <property type="match status" value="2"/>
</dbReference>
<evidence type="ECO:0000256" key="8">
    <source>
        <dbReference type="ARBA" id="ARBA00023277"/>
    </source>
</evidence>
<evidence type="ECO:0000256" key="2">
    <source>
        <dbReference type="ARBA" id="ARBA00001933"/>
    </source>
</evidence>
<dbReference type="Pfam" id="PF00343">
    <property type="entry name" value="Phosphorylase"/>
    <property type="match status" value="1"/>
</dbReference>
<dbReference type="PANTHER" id="PTHR11468">
    <property type="entry name" value="GLYCOGEN PHOSPHORYLASE"/>
    <property type="match status" value="1"/>
</dbReference>
<evidence type="ECO:0000256" key="5">
    <source>
        <dbReference type="ARBA" id="ARBA00022676"/>
    </source>
</evidence>
<dbReference type="AlphaFoldDB" id="E6W621"/>
<evidence type="ECO:0000256" key="10">
    <source>
        <dbReference type="PIRSR" id="PIRSR000460-1"/>
    </source>
</evidence>
<keyword evidence="13" id="KW-1185">Reference proteome</keyword>
<feature type="modified residue" description="N6-(pyridoxal phosphate)lysine" evidence="10">
    <location>
        <position position="671"/>
    </location>
</feature>
<proteinExistence type="inferred from homology"/>
<evidence type="ECO:0000256" key="6">
    <source>
        <dbReference type="ARBA" id="ARBA00022679"/>
    </source>
</evidence>
<keyword evidence="7 10" id="KW-0663">Pyridoxal phosphate</keyword>
<keyword evidence="4" id="KW-0321">Glycogen metabolism</keyword>
<keyword evidence="6 11" id="KW-0808">Transferase</keyword>
<evidence type="ECO:0000256" key="4">
    <source>
        <dbReference type="ARBA" id="ARBA00022600"/>
    </source>
</evidence>
<dbReference type="EMBL" id="CP002432">
    <property type="protein sequence ID" value="ADU64960.1"/>
    <property type="molecule type" value="Genomic_DNA"/>
</dbReference>
<accession>E6W621</accession>
<dbReference type="KEGG" id="din:Selin_0203"/>
<evidence type="ECO:0000313" key="12">
    <source>
        <dbReference type="EMBL" id="ADU64960.1"/>
    </source>
</evidence>
<dbReference type="STRING" id="653733.Selin_0203"/>
<dbReference type="CDD" id="cd04300">
    <property type="entry name" value="GT35_Glycogen_Phosphorylase"/>
    <property type="match status" value="1"/>
</dbReference>
<comment type="similarity">
    <text evidence="3 11">Belongs to the glycogen phosphorylase family.</text>
</comment>
<dbReference type="FunCoup" id="E6W621">
    <property type="interactions" value="371"/>
</dbReference>
<comment type="function">
    <text evidence="9">Phosphorylase is an important allosteric enzyme in carbohydrate metabolism. Enzymes from different sources differ in their regulatory mechanisms and in their natural substrates. However, all known phosphorylases share catalytic and structural properties.</text>
</comment>